<gene>
    <name evidence="3" type="ORF">B0A55_04114</name>
</gene>
<sequence length="247" mass="26904">MADSKRNNAAAGKVAMPKTGGGGGVAPVTSPLPDIHEAIAKAIGAQYVVDTVETGIKVTTTAPDSKTYEGSLYTADPITNLLVLNMRATAAKTAVEIASQPGDYRVMPISRIQTFQILSLASGDADLTTARPKVAEMDIKRQEKRCEDRVAALKEQERNRGKGVTKEGQAIFDALKRINMPIHWHNREMIVFDSIIVAPPYRAEDCKCANEKQEVLIRVKKALEGERKKLQEKERKTPVPSGPRKGG</sequence>
<feature type="domain" description="AD" evidence="2">
    <location>
        <begin position="135"/>
        <end position="231"/>
    </location>
</feature>
<feature type="compositionally biased region" description="Basic and acidic residues" evidence="1">
    <location>
        <begin position="227"/>
        <end position="237"/>
    </location>
</feature>
<protein>
    <recommendedName>
        <fullName evidence="2">AD domain-containing protein</fullName>
    </recommendedName>
</protein>
<accession>A0A4U0XNG5</accession>
<dbReference type="InterPro" id="IPR019181">
    <property type="entry name" value="LSM12_ABD"/>
</dbReference>
<evidence type="ECO:0000313" key="4">
    <source>
        <dbReference type="Proteomes" id="UP000309340"/>
    </source>
</evidence>
<reference evidence="3 4" key="1">
    <citation type="submission" date="2017-03" db="EMBL/GenBank/DDBJ databases">
        <title>Genomes of endolithic fungi from Antarctica.</title>
        <authorList>
            <person name="Coleine C."/>
            <person name="Masonjones S."/>
            <person name="Stajich J.E."/>
        </authorList>
    </citation>
    <scope>NUCLEOTIDE SEQUENCE [LARGE SCALE GENOMIC DNA]</scope>
    <source>
        <strain evidence="3 4">CCFEE 5184</strain>
    </source>
</reference>
<feature type="region of interest" description="Disordered" evidence="1">
    <location>
        <begin position="1"/>
        <end position="22"/>
    </location>
</feature>
<dbReference type="EMBL" id="NAJQ01000145">
    <property type="protein sequence ID" value="TKA77128.1"/>
    <property type="molecule type" value="Genomic_DNA"/>
</dbReference>
<dbReference type="STRING" id="329884.A0A4U0XNG5"/>
<dbReference type="Pfam" id="PF09793">
    <property type="entry name" value="AD"/>
    <property type="match status" value="1"/>
</dbReference>
<name>A0A4U0XNG5_9PEZI</name>
<proteinExistence type="predicted"/>
<dbReference type="PROSITE" id="PS52001">
    <property type="entry name" value="AD"/>
    <property type="match status" value="1"/>
</dbReference>
<evidence type="ECO:0000256" key="1">
    <source>
        <dbReference type="SAM" id="MobiDB-lite"/>
    </source>
</evidence>
<keyword evidence="4" id="KW-1185">Reference proteome</keyword>
<evidence type="ECO:0000259" key="2">
    <source>
        <dbReference type="PROSITE" id="PS52001"/>
    </source>
</evidence>
<dbReference type="InterPro" id="IPR047574">
    <property type="entry name" value="AD"/>
</dbReference>
<dbReference type="OrthoDB" id="1057137at2759"/>
<dbReference type="Proteomes" id="UP000309340">
    <property type="component" value="Unassembled WGS sequence"/>
</dbReference>
<dbReference type="InterPro" id="IPR039683">
    <property type="entry name" value="Lsm12-like"/>
</dbReference>
<dbReference type="PANTHER" id="PTHR13542">
    <property type="entry name" value="LSM12 HOMOLOG"/>
    <property type="match status" value="1"/>
</dbReference>
<dbReference type="AlphaFoldDB" id="A0A4U0XNG5"/>
<comment type="caution">
    <text evidence="3">The sequence shown here is derived from an EMBL/GenBank/DDBJ whole genome shotgun (WGS) entry which is preliminary data.</text>
</comment>
<feature type="region of interest" description="Disordered" evidence="1">
    <location>
        <begin position="227"/>
        <end position="247"/>
    </location>
</feature>
<organism evidence="3 4">
    <name type="scientific">Friedmanniomyces simplex</name>
    <dbReference type="NCBI Taxonomy" id="329884"/>
    <lineage>
        <taxon>Eukaryota</taxon>
        <taxon>Fungi</taxon>
        <taxon>Dikarya</taxon>
        <taxon>Ascomycota</taxon>
        <taxon>Pezizomycotina</taxon>
        <taxon>Dothideomycetes</taxon>
        <taxon>Dothideomycetidae</taxon>
        <taxon>Mycosphaerellales</taxon>
        <taxon>Teratosphaeriaceae</taxon>
        <taxon>Friedmanniomyces</taxon>
    </lineage>
</organism>
<dbReference type="SMART" id="SM00995">
    <property type="entry name" value="AD"/>
    <property type="match status" value="1"/>
</dbReference>
<evidence type="ECO:0000313" key="3">
    <source>
        <dbReference type="EMBL" id="TKA77128.1"/>
    </source>
</evidence>